<dbReference type="InterPro" id="IPR036388">
    <property type="entry name" value="WH-like_DNA-bd_sf"/>
</dbReference>
<feature type="transmembrane region" description="Helical" evidence="5">
    <location>
        <begin position="248"/>
        <end position="268"/>
    </location>
</feature>
<evidence type="ECO:0000256" key="2">
    <source>
        <dbReference type="ARBA" id="ARBA00023015"/>
    </source>
</evidence>
<dbReference type="RefSeq" id="WP_112148496.1">
    <property type="nucleotide sequence ID" value="NZ_PRLE01000003.1"/>
</dbReference>
<keyword evidence="2" id="KW-0805">Transcription regulation</keyword>
<dbReference type="CDD" id="cd05466">
    <property type="entry name" value="PBP2_LTTR_substrate"/>
    <property type="match status" value="1"/>
</dbReference>
<dbReference type="InterPro" id="IPR005119">
    <property type="entry name" value="LysR_subst-bd"/>
</dbReference>
<dbReference type="EMBL" id="PRLE01000003">
    <property type="protein sequence ID" value="RAW59523.1"/>
    <property type="molecule type" value="Genomic_DNA"/>
</dbReference>
<evidence type="ECO:0000259" key="6">
    <source>
        <dbReference type="PROSITE" id="PS50931"/>
    </source>
</evidence>
<organism evidence="7 8">
    <name type="scientific">Faecalibacterium prausnitzii</name>
    <dbReference type="NCBI Taxonomy" id="853"/>
    <lineage>
        <taxon>Bacteria</taxon>
        <taxon>Bacillati</taxon>
        <taxon>Bacillota</taxon>
        <taxon>Clostridia</taxon>
        <taxon>Eubacteriales</taxon>
        <taxon>Oscillospiraceae</taxon>
        <taxon>Faecalibacterium</taxon>
    </lineage>
</organism>
<feature type="domain" description="HTH lysR-type" evidence="6">
    <location>
        <begin position="1"/>
        <end position="57"/>
    </location>
</feature>
<dbReference type="SUPFAM" id="SSF53850">
    <property type="entry name" value="Periplasmic binding protein-like II"/>
    <property type="match status" value="1"/>
</dbReference>
<name>A0A329UEE4_9FIRM</name>
<dbReference type="PROSITE" id="PS50931">
    <property type="entry name" value="HTH_LYSR"/>
    <property type="match status" value="1"/>
</dbReference>
<dbReference type="InterPro" id="IPR050950">
    <property type="entry name" value="HTH-type_LysR_regulators"/>
</dbReference>
<dbReference type="FunFam" id="1.10.10.10:FF:000001">
    <property type="entry name" value="LysR family transcriptional regulator"/>
    <property type="match status" value="1"/>
</dbReference>
<dbReference type="GO" id="GO:0005829">
    <property type="term" value="C:cytosol"/>
    <property type="evidence" value="ECO:0007669"/>
    <property type="project" value="TreeGrafter"/>
</dbReference>
<keyword evidence="5" id="KW-0812">Transmembrane</keyword>
<dbReference type="GO" id="GO:0003677">
    <property type="term" value="F:DNA binding"/>
    <property type="evidence" value="ECO:0007669"/>
    <property type="project" value="UniProtKB-KW"/>
</dbReference>
<dbReference type="AlphaFoldDB" id="A0A329UEE4"/>
<dbReference type="Gene3D" id="1.10.10.10">
    <property type="entry name" value="Winged helix-like DNA-binding domain superfamily/Winged helix DNA-binding domain"/>
    <property type="match status" value="1"/>
</dbReference>
<keyword evidence="4" id="KW-0804">Transcription</keyword>
<dbReference type="OrthoDB" id="9803735at2"/>
<evidence type="ECO:0000256" key="1">
    <source>
        <dbReference type="ARBA" id="ARBA00009437"/>
    </source>
</evidence>
<protein>
    <recommendedName>
        <fullName evidence="6">HTH lysR-type domain-containing protein</fullName>
    </recommendedName>
</protein>
<gene>
    <name evidence="7" type="ORF">C4N22_07310</name>
</gene>
<evidence type="ECO:0000256" key="5">
    <source>
        <dbReference type="SAM" id="Phobius"/>
    </source>
</evidence>
<proteinExistence type="inferred from homology"/>
<evidence type="ECO:0000313" key="7">
    <source>
        <dbReference type="EMBL" id="RAW59523.1"/>
    </source>
</evidence>
<dbReference type="PANTHER" id="PTHR30419">
    <property type="entry name" value="HTH-TYPE TRANSCRIPTIONAL REGULATOR YBHD"/>
    <property type="match status" value="1"/>
</dbReference>
<evidence type="ECO:0000256" key="4">
    <source>
        <dbReference type="ARBA" id="ARBA00023163"/>
    </source>
</evidence>
<keyword evidence="3" id="KW-0238">DNA-binding</keyword>
<dbReference type="SUPFAM" id="SSF46785">
    <property type="entry name" value="Winged helix' DNA-binding domain"/>
    <property type="match status" value="1"/>
</dbReference>
<dbReference type="Pfam" id="PF00126">
    <property type="entry name" value="HTH_1"/>
    <property type="match status" value="1"/>
</dbReference>
<evidence type="ECO:0000256" key="3">
    <source>
        <dbReference type="ARBA" id="ARBA00023125"/>
    </source>
</evidence>
<accession>A0A329UEE4</accession>
<dbReference type="InterPro" id="IPR000847">
    <property type="entry name" value="LysR_HTH_N"/>
</dbReference>
<dbReference type="Proteomes" id="UP000250583">
    <property type="component" value="Unassembled WGS sequence"/>
</dbReference>
<reference evidence="7 8" key="1">
    <citation type="submission" date="2018-02" db="EMBL/GenBank/DDBJ databases">
        <title>Complete genome sequencing of Faecalibacterium prausnitzii strains isolated from the human gut.</title>
        <authorList>
            <person name="Fitzgerald B.C."/>
            <person name="Shkoporov A.N."/>
            <person name="Ross P.R."/>
            <person name="Hill C."/>
        </authorList>
    </citation>
    <scope>NUCLEOTIDE SEQUENCE [LARGE SCALE GENOMIC DNA]</scope>
    <source>
        <strain evidence="7 8">APC923/61-1</strain>
    </source>
</reference>
<dbReference type="GO" id="GO:0003700">
    <property type="term" value="F:DNA-binding transcription factor activity"/>
    <property type="evidence" value="ECO:0007669"/>
    <property type="project" value="InterPro"/>
</dbReference>
<evidence type="ECO:0000313" key="8">
    <source>
        <dbReference type="Proteomes" id="UP000250583"/>
    </source>
</evidence>
<dbReference type="PANTHER" id="PTHR30419:SF8">
    <property type="entry name" value="NITROGEN ASSIMILATION TRANSCRIPTIONAL ACTIVATOR-RELATED"/>
    <property type="match status" value="1"/>
</dbReference>
<dbReference type="Gene3D" id="3.40.190.290">
    <property type="match status" value="1"/>
</dbReference>
<dbReference type="PRINTS" id="PR00039">
    <property type="entry name" value="HTHLYSR"/>
</dbReference>
<dbReference type="InterPro" id="IPR036390">
    <property type="entry name" value="WH_DNA-bd_sf"/>
</dbReference>
<keyword evidence="5" id="KW-0472">Membrane</keyword>
<keyword evidence="5" id="KW-1133">Transmembrane helix</keyword>
<comment type="caution">
    <text evidence="7">The sequence shown here is derived from an EMBL/GenBank/DDBJ whole genome shotgun (WGS) entry which is preliminary data.</text>
</comment>
<sequence length="316" mass="35887">MKQEMQYIYQVYQSGSFSKAAQALYLTQPALSIAIQKVEAEIGMPLFIRDKKPLELTDAGKVYIEKVKQIMHLESELSKELSDLSSLNIGSLVLGGTHYLNSYILPPVLTTFQKQYPGVHLELVEASSNELIEMLRENKIDLTFNCIPNPKDNFRRTPIFKDNVLVAVPTSYPINNTLKNYALTARDIMFRRNLMPDCPAIPSLAPFADVPFILLTKGNNLYSRSVALFEDAKIDPIVRLQVSQLVTAYHLVCSGLGAAFISDWMVLYDHDDMRYYKIAHPLAVRQFDVVSSSRNYLSKPQKAFIESISSYYHPYL</sequence>
<comment type="similarity">
    <text evidence="1">Belongs to the LysR transcriptional regulatory family.</text>
</comment>
<dbReference type="Pfam" id="PF03466">
    <property type="entry name" value="LysR_substrate"/>
    <property type="match status" value="1"/>
</dbReference>